<sequence>MITPDEIERATMTMKRGKTPGPEGFSVEFFRHSWSVVKADVIEMICSFCGINAKTVRIVSDALKLFGELSSLKPDLEKSTLYVAALAKRHGSFSWSAPRNFFREAAYKVFGNFTHCKTINLCRMLAFN</sequence>
<dbReference type="EMBL" id="BAABME010017071">
    <property type="protein sequence ID" value="GAA0148647.1"/>
    <property type="molecule type" value="Genomic_DNA"/>
</dbReference>
<evidence type="ECO:0000313" key="2">
    <source>
        <dbReference type="Proteomes" id="UP001454036"/>
    </source>
</evidence>
<protein>
    <submittedName>
        <fullName evidence="1">Uncharacterized protein</fullName>
    </submittedName>
</protein>
<keyword evidence="2" id="KW-1185">Reference proteome</keyword>
<dbReference type="Proteomes" id="UP001454036">
    <property type="component" value="Unassembled WGS sequence"/>
</dbReference>
<evidence type="ECO:0000313" key="1">
    <source>
        <dbReference type="EMBL" id="GAA0148647.1"/>
    </source>
</evidence>
<reference evidence="1 2" key="1">
    <citation type="submission" date="2024-01" db="EMBL/GenBank/DDBJ databases">
        <title>The complete chloroplast genome sequence of Lithospermum erythrorhizon: insights into the phylogenetic relationship among Boraginaceae species and the maternal lineages of purple gromwells.</title>
        <authorList>
            <person name="Okada T."/>
            <person name="Watanabe K."/>
        </authorList>
    </citation>
    <scope>NUCLEOTIDE SEQUENCE [LARGE SCALE GENOMIC DNA]</scope>
</reference>
<dbReference type="AlphaFoldDB" id="A0AAV3PF22"/>
<proteinExistence type="predicted"/>
<organism evidence="1 2">
    <name type="scientific">Lithospermum erythrorhizon</name>
    <name type="common">Purple gromwell</name>
    <name type="synonym">Lithospermum officinale var. erythrorhizon</name>
    <dbReference type="NCBI Taxonomy" id="34254"/>
    <lineage>
        <taxon>Eukaryota</taxon>
        <taxon>Viridiplantae</taxon>
        <taxon>Streptophyta</taxon>
        <taxon>Embryophyta</taxon>
        <taxon>Tracheophyta</taxon>
        <taxon>Spermatophyta</taxon>
        <taxon>Magnoliopsida</taxon>
        <taxon>eudicotyledons</taxon>
        <taxon>Gunneridae</taxon>
        <taxon>Pentapetalae</taxon>
        <taxon>asterids</taxon>
        <taxon>lamiids</taxon>
        <taxon>Boraginales</taxon>
        <taxon>Boraginaceae</taxon>
        <taxon>Boraginoideae</taxon>
        <taxon>Lithospermeae</taxon>
        <taxon>Lithospermum</taxon>
    </lineage>
</organism>
<accession>A0AAV3PF22</accession>
<comment type="caution">
    <text evidence="1">The sequence shown here is derived from an EMBL/GenBank/DDBJ whole genome shotgun (WGS) entry which is preliminary data.</text>
</comment>
<name>A0AAV3PF22_LITER</name>
<gene>
    <name evidence="1" type="ORF">LIER_36767</name>
</gene>